<dbReference type="GO" id="GO:0046914">
    <property type="term" value="F:transition metal ion binding"/>
    <property type="evidence" value="ECO:0007669"/>
    <property type="project" value="InterPro"/>
</dbReference>
<organism evidence="3 4">
    <name type="scientific">Marinomonas fungiae</name>
    <dbReference type="NCBI Taxonomy" id="1137284"/>
    <lineage>
        <taxon>Bacteria</taxon>
        <taxon>Pseudomonadati</taxon>
        <taxon>Pseudomonadota</taxon>
        <taxon>Gammaproteobacteria</taxon>
        <taxon>Oceanospirillales</taxon>
        <taxon>Oceanospirillaceae</taxon>
        <taxon>Marinomonas</taxon>
    </lineage>
</organism>
<keyword evidence="4" id="KW-1185">Reference proteome</keyword>
<name>A0A0K6ITI7_9GAMM</name>
<evidence type="ECO:0000259" key="2">
    <source>
        <dbReference type="SMART" id="SM00899"/>
    </source>
</evidence>
<dbReference type="SMART" id="SM00899">
    <property type="entry name" value="FeoA"/>
    <property type="match status" value="1"/>
</dbReference>
<evidence type="ECO:0000313" key="4">
    <source>
        <dbReference type="Proteomes" id="UP000182769"/>
    </source>
</evidence>
<feature type="domain" description="Ferrous iron transporter FeoA-like" evidence="2">
    <location>
        <begin position="1"/>
        <end position="74"/>
    </location>
</feature>
<dbReference type="Proteomes" id="UP000182769">
    <property type="component" value="Unassembled WGS sequence"/>
</dbReference>
<proteinExistence type="predicted"/>
<dbReference type="OrthoDB" id="9811076at2"/>
<evidence type="ECO:0000256" key="1">
    <source>
        <dbReference type="ARBA" id="ARBA00023004"/>
    </source>
</evidence>
<dbReference type="InterPro" id="IPR052713">
    <property type="entry name" value="FeoA"/>
</dbReference>
<dbReference type="InterPro" id="IPR007167">
    <property type="entry name" value="Fe-transptr_FeoA-like"/>
</dbReference>
<dbReference type="RefSeq" id="WP_055464562.1">
    <property type="nucleotide sequence ID" value="NZ_CYHG01000017.1"/>
</dbReference>
<dbReference type="PANTHER" id="PTHR42954">
    <property type="entry name" value="FE(2+) TRANSPORT PROTEIN A"/>
    <property type="match status" value="1"/>
</dbReference>
<sequence>MVLATLPKGQAATVHKVDHPQFEMKQQLEALGFDAGEPVLLVNIAPFGDPLQVKIGQTLVSIHRRDAQHIHLCSPNCQDNH</sequence>
<keyword evidence="1" id="KW-0408">Iron</keyword>
<dbReference type="EMBL" id="CYHG01000017">
    <property type="protein sequence ID" value="CUB06389.1"/>
    <property type="molecule type" value="Genomic_DNA"/>
</dbReference>
<evidence type="ECO:0000313" key="3">
    <source>
        <dbReference type="EMBL" id="CUB06389.1"/>
    </source>
</evidence>
<accession>A0A0K6ITI7</accession>
<gene>
    <name evidence="3" type="ORF">Ga0061065_11741</name>
</gene>
<dbReference type="PANTHER" id="PTHR42954:SF2">
    <property type="entry name" value="FE(2+) TRANSPORT PROTEIN A"/>
    <property type="match status" value="1"/>
</dbReference>
<dbReference type="InterPro" id="IPR038157">
    <property type="entry name" value="FeoA_core_dom"/>
</dbReference>
<dbReference type="Gene3D" id="2.30.30.90">
    <property type="match status" value="1"/>
</dbReference>
<dbReference type="SUPFAM" id="SSF50037">
    <property type="entry name" value="C-terminal domain of transcriptional repressors"/>
    <property type="match status" value="1"/>
</dbReference>
<dbReference type="AlphaFoldDB" id="A0A0K6ITI7"/>
<dbReference type="Pfam" id="PF04023">
    <property type="entry name" value="FeoA"/>
    <property type="match status" value="1"/>
</dbReference>
<reference evidence="4" key="1">
    <citation type="submission" date="2015-08" db="EMBL/GenBank/DDBJ databases">
        <authorList>
            <person name="Varghese N."/>
        </authorList>
    </citation>
    <scope>NUCLEOTIDE SEQUENCE [LARGE SCALE GENOMIC DNA]</scope>
    <source>
        <strain evidence="4">JCM 18476</strain>
    </source>
</reference>
<dbReference type="STRING" id="1137284.GCA_001418205_03555"/>
<protein>
    <submittedName>
        <fullName evidence="3">Fe2+ transport system protein FeoA</fullName>
    </submittedName>
</protein>
<dbReference type="InterPro" id="IPR008988">
    <property type="entry name" value="Transcriptional_repressor_C"/>
</dbReference>